<organism evidence="2 3">
    <name type="scientific">Mycena metata</name>
    <dbReference type="NCBI Taxonomy" id="1033252"/>
    <lineage>
        <taxon>Eukaryota</taxon>
        <taxon>Fungi</taxon>
        <taxon>Dikarya</taxon>
        <taxon>Basidiomycota</taxon>
        <taxon>Agaricomycotina</taxon>
        <taxon>Agaricomycetes</taxon>
        <taxon>Agaricomycetidae</taxon>
        <taxon>Agaricales</taxon>
        <taxon>Marasmiineae</taxon>
        <taxon>Mycenaceae</taxon>
        <taxon>Mycena</taxon>
    </lineage>
</organism>
<name>A0AAD7JNM2_9AGAR</name>
<proteinExistence type="predicted"/>
<dbReference type="AlphaFoldDB" id="A0AAD7JNM2"/>
<sequence>MDTSAIGRFHSTVAVLLGEIMDVPAGRLSRFLRQNLRFKVFLVAISILEDRWATRTRTSITTRDVHEARYYAARVRQNEFRQNFSRHNTPTQASWMFYLIGVLLYAVGFDGDDAPDVQGVNVFNLAVSQAEFFLKECAETVALFRVSKQAIFLDYEEYNPHHTVEPIFVSLQPPRNFKRIAVNDAVVLDFSTNEINSSVWTDAQRVVEATLIALSCVDGALLVETDSEGKVIGVQKESVEGLLADMVDSPPERGHQADCLQGGSRSHFCRSASPTLCADEEACGRELSEWSVPIRAAMSNVYRLPRIALDSNFYGIEEACKLVNEYALDTALRFEPGSQTRDKLDDVMERYIRPSIHLLDCALRPANTGWLRRHELTMIELIVVHDAISNIMGFLAISFTRRWRGSPQRRLQRRTVLCTEPRGKEYPIGMPERSRAMNWRVIRCQRSAILGTPQLSKGDRLTSLWLREGECPKPSPRRITRGRREDRIAKIGNTRSSSEGPREIDRRGVDPNRIGKIGTIGINPSRIGAIAITSREETRGVSKAGENNSG</sequence>
<accession>A0AAD7JNM2</accession>
<reference evidence="2" key="1">
    <citation type="submission" date="2023-03" db="EMBL/GenBank/DDBJ databases">
        <title>Massive genome expansion in bonnet fungi (Mycena s.s.) driven by repeated elements and novel gene families across ecological guilds.</title>
        <authorList>
            <consortium name="Lawrence Berkeley National Laboratory"/>
            <person name="Harder C.B."/>
            <person name="Miyauchi S."/>
            <person name="Viragh M."/>
            <person name="Kuo A."/>
            <person name="Thoen E."/>
            <person name="Andreopoulos B."/>
            <person name="Lu D."/>
            <person name="Skrede I."/>
            <person name="Drula E."/>
            <person name="Henrissat B."/>
            <person name="Morin E."/>
            <person name="Kohler A."/>
            <person name="Barry K."/>
            <person name="LaButti K."/>
            <person name="Morin E."/>
            <person name="Salamov A."/>
            <person name="Lipzen A."/>
            <person name="Mereny Z."/>
            <person name="Hegedus B."/>
            <person name="Baldrian P."/>
            <person name="Stursova M."/>
            <person name="Weitz H."/>
            <person name="Taylor A."/>
            <person name="Grigoriev I.V."/>
            <person name="Nagy L.G."/>
            <person name="Martin F."/>
            <person name="Kauserud H."/>
        </authorList>
    </citation>
    <scope>NUCLEOTIDE SEQUENCE</scope>
    <source>
        <strain evidence="2">CBHHK182m</strain>
    </source>
</reference>
<gene>
    <name evidence="2" type="ORF">B0H16DRAFT_1453133</name>
</gene>
<feature type="region of interest" description="Disordered" evidence="1">
    <location>
        <begin position="472"/>
        <end position="517"/>
    </location>
</feature>
<dbReference type="EMBL" id="JARKIB010000020">
    <property type="protein sequence ID" value="KAJ7768429.1"/>
    <property type="molecule type" value="Genomic_DNA"/>
</dbReference>
<keyword evidence="3" id="KW-1185">Reference proteome</keyword>
<evidence type="ECO:0000313" key="2">
    <source>
        <dbReference type="EMBL" id="KAJ7768429.1"/>
    </source>
</evidence>
<dbReference type="Proteomes" id="UP001215598">
    <property type="component" value="Unassembled WGS sequence"/>
</dbReference>
<evidence type="ECO:0000256" key="1">
    <source>
        <dbReference type="SAM" id="MobiDB-lite"/>
    </source>
</evidence>
<comment type="caution">
    <text evidence="2">The sequence shown here is derived from an EMBL/GenBank/DDBJ whole genome shotgun (WGS) entry which is preliminary data.</text>
</comment>
<feature type="compositionally biased region" description="Basic and acidic residues" evidence="1">
    <location>
        <begin position="500"/>
        <end position="510"/>
    </location>
</feature>
<evidence type="ECO:0000313" key="3">
    <source>
        <dbReference type="Proteomes" id="UP001215598"/>
    </source>
</evidence>
<protein>
    <submittedName>
        <fullName evidence="2">Uncharacterized protein</fullName>
    </submittedName>
</protein>